<feature type="compositionally biased region" description="Polar residues" evidence="1">
    <location>
        <begin position="189"/>
        <end position="206"/>
    </location>
</feature>
<dbReference type="AlphaFoldDB" id="A0A5M8Q050"/>
<feature type="compositionally biased region" description="Low complexity" evidence="1">
    <location>
        <begin position="144"/>
        <end position="154"/>
    </location>
</feature>
<organism evidence="2 3">
    <name type="scientific">Lasallia pustulata</name>
    <dbReference type="NCBI Taxonomy" id="136370"/>
    <lineage>
        <taxon>Eukaryota</taxon>
        <taxon>Fungi</taxon>
        <taxon>Dikarya</taxon>
        <taxon>Ascomycota</taxon>
        <taxon>Pezizomycotina</taxon>
        <taxon>Lecanoromycetes</taxon>
        <taxon>OSLEUM clade</taxon>
        <taxon>Umbilicariomycetidae</taxon>
        <taxon>Umbilicariales</taxon>
        <taxon>Umbilicariaceae</taxon>
        <taxon>Lasallia</taxon>
    </lineage>
</organism>
<feature type="compositionally biased region" description="Polar residues" evidence="1">
    <location>
        <begin position="31"/>
        <end position="50"/>
    </location>
</feature>
<gene>
    <name evidence="2" type="ORF">FRX48_01495</name>
</gene>
<dbReference type="Proteomes" id="UP000324767">
    <property type="component" value="Unassembled WGS sequence"/>
</dbReference>
<name>A0A5M8Q050_9LECA</name>
<feature type="compositionally biased region" description="Polar residues" evidence="1">
    <location>
        <begin position="102"/>
        <end position="118"/>
    </location>
</feature>
<sequence length="495" mass="54252">MAPAPVASQPASTPEEDQQGFFPPWFIRQPEASNSDTSPAVSPMSAVTQHNIRKGDKGRLQHSLLEQAGAAYKAVATTLITQSLPVSAASAGNTASLYAVTSSETSPSPQADCTNGSFGDSYAEKSPRRPPLRGIRYSSRDGSSSRATRPSSSPNMEITEHLSERVVQGTKPAGQHDARLWEKPPSASDILQTIRPTSSPENSSGSDFLPLHAYRDDLRVSDALRRRGEKSEPRVQVMKLEKEGLYRRTKRYLGLRRREFSSSDPDVSDSRQQGTETDDMLEGVSRTLKGHQEQVSQVLDLRSDSNGLPIASKTPQHQQSLSSSYEMGFVSDSSFSRNDGMTKPPLNTPDSDAVYRGPDDQEYFKIELSAQDTPTFLPSEARRIRTPPLSPRRTKAGKIRGFFFDLDAVREGEDQHSQSAGDGQSKVAPADAYKDADTDINWFRVSVGFETVQDEFQLDVPDHLPNSPLCPLHPKNKSGGTGICVYHGRRLSSSV</sequence>
<protein>
    <submittedName>
        <fullName evidence="2">Uncharacterized protein</fullName>
    </submittedName>
</protein>
<feature type="region of interest" description="Disordered" evidence="1">
    <location>
        <begin position="256"/>
        <end position="279"/>
    </location>
</feature>
<reference evidence="2 3" key="1">
    <citation type="submission" date="2019-09" db="EMBL/GenBank/DDBJ databases">
        <title>The hologenome of the rock-dwelling lichen Lasallia pustulata.</title>
        <authorList>
            <person name="Greshake Tzovaras B."/>
            <person name="Segers F."/>
            <person name="Bicker A."/>
            <person name="Dal Grande F."/>
            <person name="Otte J."/>
            <person name="Hankeln T."/>
            <person name="Schmitt I."/>
            <person name="Ebersberger I."/>
        </authorList>
    </citation>
    <scope>NUCLEOTIDE SEQUENCE [LARGE SCALE GENOMIC DNA]</scope>
    <source>
        <strain evidence="2">A1-1</strain>
    </source>
</reference>
<evidence type="ECO:0000313" key="3">
    <source>
        <dbReference type="Proteomes" id="UP000324767"/>
    </source>
</evidence>
<accession>A0A5M8Q050</accession>
<dbReference type="OrthoDB" id="3648773at2759"/>
<comment type="caution">
    <text evidence="2">The sequence shown here is derived from an EMBL/GenBank/DDBJ whole genome shotgun (WGS) entry which is preliminary data.</text>
</comment>
<feature type="region of interest" description="Disordered" evidence="1">
    <location>
        <begin position="306"/>
        <end position="325"/>
    </location>
</feature>
<feature type="region of interest" description="Disordered" evidence="1">
    <location>
        <begin position="412"/>
        <end position="431"/>
    </location>
</feature>
<feature type="compositionally biased region" description="Polar residues" evidence="1">
    <location>
        <begin position="313"/>
        <end position="325"/>
    </location>
</feature>
<proteinExistence type="predicted"/>
<evidence type="ECO:0000256" key="1">
    <source>
        <dbReference type="SAM" id="MobiDB-lite"/>
    </source>
</evidence>
<feature type="region of interest" description="Disordered" evidence="1">
    <location>
        <begin position="1"/>
        <end position="57"/>
    </location>
</feature>
<feature type="region of interest" description="Disordered" evidence="1">
    <location>
        <begin position="102"/>
        <end position="210"/>
    </location>
</feature>
<dbReference type="EMBL" id="VXIT01000002">
    <property type="protein sequence ID" value="KAA6414745.1"/>
    <property type="molecule type" value="Genomic_DNA"/>
</dbReference>
<feature type="region of interest" description="Disordered" evidence="1">
    <location>
        <begin position="331"/>
        <end position="356"/>
    </location>
</feature>
<feature type="compositionally biased region" description="Polar residues" evidence="1">
    <location>
        <begin position="262"/>
        <end position="275"/>
    </location>
</feature>
<evidence type="ECO:0000313" key="2">
    <source>
        <dbReference type="EMBL" id="KAA6414745.1"/>
    </source>
</evidence>